<protein>
    <submittedName>
        <fullName evidence="1">Uncharacterized protein</fullName>
    </submittedName>
</protein>
<sequence>MLTPSCPVPLVLYSVHYYHCISATSDASVPPSQHQLAPDCQPHYKLLITVII</sequence>
<reference evidence="1" key="1">
    <citation type="submission" date="2023-05" db="EMBL/GenBank/DDBJ databases">
        <authorList>
            <person name="Stuckert A."/>
        </authorList>
    </citation>
    <scope>NUCLEOTIDE SEQUENCE</scope>
</reference>
<dbReference type="Proteomes" id="UP001162483">
    <property type="component" value="Unassembled WGS sequence"/>
</dbReference>
<dbReference type="EMBL" id="CATNWA010005980">
    <property type="protein sequence ID" value="CAI9551165.1"/>
    <property type="molecule type" value="Genomic_DNA"/>
</dbReference>
<comment type="caution">
    <text evidence="1">The sequence shown here is derived from an EMBL/GenBank/DDBJ whole genome shotgun (WGS) entry which is preliminary data.</text>
</comment>
<evidence type="ECO:0000313" key="2">
    <source>
        <dbReference type="Proteomes" id="UP001162483"/>
    </source>
</evidence>
<gene>
    <name evidence="1" type="ORF">SPARVUS_LOCUS3694142</name>
</gene>
<accession>A0ABN9BTX1</accession>
<organism evidence="1 2">
    <name type="scientific">Staurois parvus</name>
    <dbReference type="NCBI Taxonomy" id="386267"/>
    <lineage>
        <taxon>Eukaryota</taxon>
        <taxon>Metazoa</taxon>
        <taxon>Chordata</taxon>
        <taxon>Craniata</taxon>
        <taxon>Vertebrata</taxon>
        <taxon>Euteleostomi</taxon>
        <taxon>Amphibia</taxon>
        <taxon>Batrachia</taxon>
        <taxon>Anura</taxon>
        <taxon>Neobatrachia</taxon>
        <taxon>Ranoidea</taxon>
        <taxon>Ranidae</taxon>
        <taxon>Staurois</taxon>
    </lineage>
</organism>
<evidence type="ECO:0000313" key="1">
    <source>
        <dbReference type="EMBL" id="CAI9551165.1"/>
    </source>
</evidence>
<proteinExistence type="predicted"/>
<name>A0ABN9BTX1_9NEOB</name>
<keyword evidence="2" id="KW-1185">Reference proteome</keyword>